<proteinExistence type="inferred from homology"/>
<comment type="subcellular location">
    <subcellularLocation>
        <location evidence="1 17">Golgi apparatus membrane</location>
        <topology evidence="1 17">Single-pass type II membrane protein</topology>
    </subcellularLocation>
</comment>
<keyword evidence="11 17" id="KW-0472">Membrane</keyword>
<dbReference type="EC" id="2.4.1.101" evidence="14 17"/>
<organism evidence="18">
    <name type="scientific">Wuchereria bancrofti</name>
    <dbReference type="NCBI Taxonomy" id="6293"/>
    <lineage>
        <taxon>Eukaryota</taxon>
        <taxon>Metazoa</taxon>
        <taxon>Ecdysozoa</taxon>
        <taxon>Nematoda</taxon>
        <taxon>Chromadorea</taxon>
        <taxon>Rhabditida</taxon>
        <taxon>Spirurina</taxon>
        <taxon>Spiruromorpha</taxon>
        <taxon>Filarioidea</taxon>
        <taxon>Onchocercidae</taxon>
        <taxon>Wuchereria</taxon>
    </lineage>
</organism>
<evidence type="ECO:0000313" key="18">
    <source>
        <dbReference type="WBParaSite" id="maker-PairedContig_386-snap-gene-0.21-mRNA-1"/>
    </source>
</evidence>
<sequence length="359" mass="41856">MRRIRSFISYIIIIVGTLVISKFVVNIAIYSTRYKLDDDLQYRRQFLNLRIRSVARHLANDLQRVRSALNERDHLDTVILVIACNRFEALKEHLESLKNLQGPKIPIIVSLDCNDDAVRDVILNSGPNITLIENPNQSLFNLTKQEKKYEGYYRIARHYHFALNYVFSILGYQSAIITEDDLLLAPDFLEYMLANKNLLFEDPTIWCISAWNDNGKKELIVKNNSLLHRTDFFPGFLGLYYEKHLKHIVVNTDFYHFSQSDLSYLKKDYYDPAFRKIVLGAVPATLDEILRGRFSNGTILPENVRLFYVASVDFKAFAKRFGVMDDFRSGICRTCYHGVVSFRYGQHRVFLTPKEIQNI</sequence>
<evidence type="ECO:0000256" key="1">
    <source>
        <dbReference type="ARBA" id="ARBA00004323"/>
    </source>
</evidence>
<evidence type="ECO:0000256" key="5">
    <source>
        <dbReference type="ARBA" id="ARBA00022679"/>
    </source>
</evidence>
<comment type="pathway">
    <text evidence="2 17">Protein modification; protein glycosylation.</text>
</comment>
<comment type="catalytic activity">
    <reaction evidence="16 17">
        <text>N(4)-(alpha-D-Man-(1-&gt;3)-[alpha-D-Man-(1-&gt;3)-[alpha-D-Man-(1-&gt;6)]-alpha-D-Man-(1-&gt;6)]-beta-D-Man-(1-&gt;4)-beta-D-GlcNAc-(1-&gt;4)-beta-D-GlcNAc)-L-asparaginyl-[protein] (N-glucan mannose isomer 5A1,2) + UDP-N-acetyl-alpha-D-glucosamine = N(4)-{beta-D-GlcNAc-(1-&gt;2)-alpha-D-Man-(1-&gt;3)-[alpha-D-Man-(1-&gt;3)-[alpha-D-Man-(1-&gt;6)]-alpha-D-Man-(1-&gt;6)]-beta-D-Man-(1-&gt;4)-beta-D-GlcNAc-(1-&gt;4)-beta-D-GlcNAc}-L-asparaginyl-[protein] + UDP + H(+)</text>
        <dbReference type="Rhea" id="RHEA:11456"/>
        <dbReference type="Rhea" id="RHEA-COMP:14367"/>
        <dbReference type="Rhea" id="RHEA-COMP:14368"/>
        <dbReference type="ChEBI" id="CHEBI:15378"/>
        <dbReference type="ChEBI" id="CHEBI:57705"/>
        <dbReference type="ChEBI" id="CHEBI:58223"/>
        <dbReference type="ChEBI" id="CHEBI:59087"/>
        <dbReference type="ChEBI" id="CHEBI:60625"/>
        <dbReference type="EC" id="2.4.1.101"/>
    </reaction>
</comment>
<dbReference type="InterPro" id="IPR029044">
    <property type="entry name" value="Nucleotide-diphossugar_trans"/>
</dbReference>
<dbReference type="WBParaSite" id="maker-PairedContig_386-snap-gene-0.21-mRNA-1">
    <property type="protein sequence ID" value="maker-PairedContig_386-snap-gene-0.21-mRNA-1"/>
    <property type="gene ID" value="maker-PairedContig_386-snap-gene-0.21"/>
</dbReference>
<dbReference type="Gene3D" id="3.90.550.10">
    <property type="entry name" value="Spore Coat Polysaccharide Biosynthesis Protein SpsA, Chain A"/>
    <property type="match status" value="1"/>
</dbReference>
<accession>A0A1I8EPJ8</accession>
<keyword evidence="9 17" id="KW-1133">Transmembrane helix</keyword>
<dbReference type="Gene3D" id="3.10.180.20">
    <property type="entry name" value="N-Acetylglucosaminyltransferase I, Domain 2"/>
    <property type="match status" value="1"/>
</dbReference>
<evidence type="ECO:0000256" key="16">
    <source>
        <dbReference type="ARBA" id="ARBA00049421"/>
    </source>
</evidence>
<dbReference type="GO" id="GO:0006487">
    <property type="term" value="P:protein N-linked glycosylation"/>
    <property type="evidence" value="ECO:0007669"/>
    <property type="project" value="TreeGrafter"/>
</dbReference>
<evidence type="ECO:0000256" key="15">
    <source>
        <dbReference type="ARBA" id="ARBA00041712"/>
    </source>
</evidence>
<keyword evidence="10 17" id="KW-0333">Golgi apparatus</keyword>
<feature type="transmembrane region" description="Helical" evidence="17">
    <location>
        <begin position="7"/>
        <end position="30"/>
    </location>
</feature>
<evidence type="ECO:0000256" key="17">
    <source>
        <dbReference type="RuleBase" id="RU368119"/>
    </source>
</evidence>
<dbReference type="STRING" id="6293.A0A1I8EPJ8"/>
<evidence type="ECO:0000256" key="4">
    <source>
        <dbReference type="ARBA" id="ARBA00022676"/>
    </source>
</evidence>
<evidence type="ECO:0000256" key="12">
    <source>
        <dbReference type="ARBA" id="ARBA00023211"/>
    </source>
</evidence>
<keyword evidence="8 17" id="KW-0735">Signal-anchor</keyword>
<evidence type="ECO:0000256" key="14">
    <source>
        <dbReference type="ARBA" id="ARBA00038949"/>
    </source>
</evidence>
<dbReference type="InterPro" id="IPR052261">
    <property type="entry name" value="Glycosyltransferase_13"/>
</dbReference>
<evidence type="ECO:0000256" key="6">
    <source>
        <dbReference type="ARBA" id="ARBA00022692"/>
    </source>
</evidence>
<keyword evidence="5" id="KW-0808">Transferase</keyword>
<keyword evidence="7 17" id="KW-0479">Metal-binding</keyword>
<reference evidence="18" key="1">
    <citation type="submission" date="2016-11" db="UniProtKB">
        <authorList>
            <consortium name="WormBaseParasite"/>
        </authorList>
    </citation>
    <scope>IDENTIFICATION</scope>
    <source>
        <strain evidence="18">pt0022</strain>
    </source>
</reference>
<dbReference type="PANTHER" id="PTHR10468:SF0">
    <property type="entry name" value="ALPHA-1,3-MANNOSYL-GLYCOPROTEIN 2-BETA-N-ACETYLGLUCOSAMINYLTRANSFERASE"/>
    <property type="match status" value="1"/>
</dbReference>
<evidence type="ECO:0000256" key="9">
    <source>
        <dbReference type="ARBA" id="ARBA00022989"/>
    </source>
</evidence>
<evidence type="ECO:0000256" key="2">
    <source>
        <dbReference type="ARBA" id="ARBA00004922"/>
    </source>
</evidence>
<dbReference type="FunFam" id="3.90.550.10:FF:000252">
    <property type="entry name" value="Protein O-linked-mannose beta-1,2-N-acetylglucosaminyltransferase 1"/>
    <property type="match status" value="1"/>
</dbReference>
<dbReference type="GO" id="GO:0003827">
    <property type="term" value="F:alpha-1,3-mannosylglycoprotein 2-beta-N-acetylglucosaminyltransferase activity"/>
    <property type="evidence" value="ECO:0007669"/>
    <property type="project" value="UniProtKB-UniRule"/>
</dbReference>
<dbReference type="PANTHER" id="PTHR10468">
    <property type="entry name" value="PROTEIN O-LINKED-MANNOSE BETA-1,2-N-ACETYLGLUCOSAMINYLTRANSFERASE 1/ALPHA-1,3-MANNOSYL-GLYCOPROTEIN 2-BETA-N-ACETYLGLUCOSAMINYLTRANSFERASE"/>
    <property type="match status" value="1"/>
</dbReference>
<dbReference type="UniPathway" id="UPA00378"/>
<comment type="similarity">
    <text evidence="3 17">Belongs to the glycosyltransferase 13 family.</text>
</comment>
<dbReference type="AlphaFoldDB" id="A0A1I8EPJ8"/>
<comment type="cofactor">
    <cofactor evidence="17">
        <name>Mn(2+)</name>
        <dbReference type="ChEBI" id="CHEBI:29035"/>
    </cofactor>
    <text evidence="17">The cofactor is mostly bound to the substrate.</text>
</comment>
<dbReference type="InterPro" id="IPR004139">
    <property type="entry name" value="Glyco_trans_13"/>
</dbReference>
<protein>
    <recommendedName>
        <fullName evidence="14 17">Alpha-1,3-mannosyl-glycoprotein 2-beta-N-acetylglucosaminyltransferase</fullName>
        <shortName evidence="17">GNT-I</shortName>
        <shortName evidence="17">GlcNAc-T I</shortName>
        <ecNumber evidence="14 17">2.4.1.101</ecNumber>
    </recommendedName>
    <alternativeName>
        <fullName evidence="15 17">N-glycosyl-oligosaccharide-glycoprotein N-acetylglucosaminyltransferase I</fullName>
    </alternativeName>
</protein>
<dbReference type="SUPFAM" id="SSF53448">
    <property type="entry name" value="Nucleotide-diphospho-sugar transferases"/>
    <property type="match status" value="1"/>
</dbReference>
<comment type="function">
    <text evidence="13 17">Initiates complex N-linked carbohydrate formation. Essential for the conversion of high-mannose to hybrid and complex N-glycans.</text>
</comment>
<evidence type="ECO:0000256" key="7">
    <source>
        <dbReference type="ARBA" id="ARBA00022723"/>
    </source>
</evidence>
<dbReference type="GO" id="GO:0030145">
    <property type="term" value="F:manganese ion binding"/>
    <property type="evidence" value="ECO:0007669"/>
    <property type="project" value="UniProtKB-UniRule"/>
</dbReference>
<evidence type="ECO:0000256" key="10">
    <source>
        <dbReference type="ARBA" id="ARBA00023034"/>
    </source>
</evidence>
<evidence type="ECO:0000256" key="3">
    <source>
        <dbReference type="ARBA" id="ARBA00006492"/>
    </source>
</evidence>
<keyword evidence="12 17" id="KW-0464">Manganese</keyword>
<dbReference type="Pfam" id="PF03071">
    <property type="entry name" value="GNT-I"/>
    <property type="match status" value="2"/>
</dbReference>
<keyword evidence="4 17" id="KW-0328">Glycosyltransferase</keyword>
<dbReference type="GO" id="GO:0000139">
    <property type="term" value="C:Golgi membrane"/>
    <property type="evidence" value="ECO:0007669"/>
    <property type="project" value="UniProtKB-SubCell"/>
</dbReference>
<evidence type="ECO:0000256" key="8">
    <source>
        <dbReference type="ARBA" id="ARBA00022968"/>
    </source>
</evidence>
<name>A0A1I8EPJ8_WUCBA</name>
<evidence type="ECO:0000256" key="13">
    <source>
        <dbReference type="ARBA" id="ARBA00037706"/>
    </source>
</evidence>
<evidence type="ECO:0000256" key="11">
    <source>
        <dbReference type="ARBA" id="ARBA00023136"/>
    </source>
</evidence>
<keyword evidence="6 17" id="KW-0812">Transmembrane</keyword>